<keyword evidence="4" id="KW-0479">Metal-binding</keyword>
<comment type="catalytic activity">
    <reaction evidence="3">
        <text>adenylyl-molybdopterin + molybdate = Mo-molybdopterin + AMP + H(+)</text>
        <dbReference type="Rhea" id="RHEA:35047"/>
        <dbReference type="ChEBI" id="CHEBI:15378"/>
        <dbReference type="ChEBI" id="CHEBI:36264"/>
        <dbReference type="ChEBI" id="CHEBI:62727"/>
        <dbReference type="ChEBI" id="CHEBI:71302"/>
        <dbReference type="ChEBI" id="CHEBI:456215"/>
        <dbReference type="EC" id="2.10.1.1"/>
    </reaction>
</comment>
<gene>
    <name evidence="7" type="ORF">SAMN05444004_104196</name>
</gene>
<comment type="pathway">
    <text evidence="4">Cofactor biosynthesis; molybdopterin biosynthesis.</text>
</comment>
<evidence type="ECO:0000313" key="8">
    <source>
        <dbReference type="Proteomes" id="UP000198914"/>
    </source>
</evidence>
<evidence type="ECO:0000256" key="2">
    <source>
        <dbReference type="ARBA" id="ARBA00010763"/>
    </source>
</evidence>
<dbReference type="GO" id="GO:0061599">
    <property type="term" value="F:molybdopterin molybdotransferase activity"/>
    <property type="evidence" value="ECO:0007669"/>
    <property type="project" value="UniProtKB-UniRule"/>
</dbReference>
<sequence length="391" mass="40376">MISVERALESLLSLVGRLPSETVSLRAAAGRALAGPLKAVHDQPPFAASAMDGYAIARDVQPGDTDRVIGESAAGHPFDGTITADSGAVRIFTGAPVPAGATRVILQENISRVEDRITYTEASGTATHVRPAGGDFTAGEPHDPKRPLGSRDIALIAAMGHGAVPVVRKPLVAILMTGDELRAPGERLHPGQITASNGYGLAAMFDAAGAETRVLPIAQDTAESLGQAFRLAEGADLLITIGGASVGDHDLIAPTAGKAGLDLAFHKVAMRPGKPLLAGKINGLVLVGLPGNPVSAIACGTIFILPMLRKMLGLPIGTPTEQHRLAAAVSENGPRQHYMRAQLTASGMIVADRQDSSLLSVLAKATHLVIRPPHDPARNMGDVVTTIALPP</sequence>
<comment type="function">
    <text evidence="1 4">Catalyzes the insertion of molybdate into adenylated molybdopterin with the concomitant release of AMP.</text>
</comment>
<organism evidence="7 8">
    <name type="scientific">Jannaschia faecimaris</name>
    <dbReference type="NCBI Taxonomy" id="1244108"/>
    <lineage>
        <taxon>Bacteria</taxon>
        <taxon>Pseudomonadati</taxon>
        <taxon>Pseudomonadota</taxon>
        <taxon>Alphaproteobacteria</taxon>
        <taxon>Rhodobacterales</taxon>
        <taxon>Roseobacteraceae</taxon>
        <taxon>Jannaschia</taxon>
    </lineage>
</organism>
<dbReference type="OrthoDB" id="9804758at2"/>
<evidence type="ECO:0000256" key="5">
    <source>
        <dbReference type="SAM" id="MobiDB-lite"/>
    </source>
</evidence>
<dbReference type="UniPathway" id="UPA00344"/>
<dbReference type="PANTHER" id="PTHR10192">
    <property type="entry name" value="MOLYBDOPTERIN BIOSYNTHESIS PROTEIN"/>
    <property type="match status" value="1"/>
</dbReference>
<keyword evidence="4 7" id="KW-0808">Transferase</keyword>
<accession>A0A1H3P124</accession>
<comment type="similarity">
    <text evidence="2 4">Belongs to the MoeA family.</text>
</comment>
<keyword evidence="8" id="KW-1185">Reference proteome</keyword>
<dbReference type="SMART" id="SM00852">
    <property type="entry name" value="MoCF_biosynth"/>
    <property type="match status" value="1"/>
</dbReference>
<dbReference type="EC" id="2.10.1.1" evidence="4"/>
<feature type="region of interest" description="Disordered" evidence="5">
    <location>
        <begin position="126"/>
        <end position="146"/>
    </location>
</feature>
<keyword evidence="4" id="KW-0501">Molybdenum cofactor biosynthesis</keyword>
<dbReference type="Pfam" id="PF00994">
    <property type="entry name" value="MoCF_biosynth"/>
    <property type="match status" value="1"/>
</dbReference>
<dbReference type="Gene3D" id="3.90.105.10">
    <property type="entry name" value="Molybdopterin biosynthesis moea protein, domain 2"/>
    <property type="match status" value="1"/>
</dbReference>
<name>A0A1H3P124_9RHOB</name>
<dbReference type="InterPro" id="IPR036135">
    <property type="entry name" value="MoeA_linker/N_sf"/>
</dbReference>
<dbReference type="RefSeq" id="WP_092644216.1">
    <property type="nucleotide sequence ID" value="NZ_FNPX01000004.1"/>
</dbReference>
<comment type="cofactor">
    <cofactor evidence="4">
        <name>Mg(2+)</name>
        <dbReference type="ChEBI" id="CHEBI:18420"/>
    </cofactor>
</comment>
<reference evidence="8" key="1">
    <citation type="submission" date="2016-10" db="EMBL/GenBank/DDBJ databases">
        <authorList>
            <person name="Varghese N."/>
            <person name="Submissions S."/>
        </authorList>
    </citation>
    <scope>NUCLEOTIDE SEQUENCE [LARGE SCALE GENOMIC DNA]</scope>
    <source>
        <strain evidence="8">DSM 100420</strain>
    </source>
</reference>
<dbReference type="STRING" id="1244108.SAMN05444004_104196"/>
<evidence type="ECO:0000313" key="7">
    <source>
        <dbReference type="EMBL" id="SDY94826.1"/>
    </source>
</evidence>
<dbReference type="InterPro" id="IPR036425">
    <property type="entry name" value="MoaB/Mog-like_dom_sf"/>
</dbReference>
<evidence type="ECO:0000256" key="3">
    <source>
        <dbReference type="ARBA" id="ARBA00047317"/>
    </source>
</evidence>
<proteinExistence type="inferred from homology"/>
<dbReference type="GO" id="GO:0005829">
    <property type="term" value="C:cytosol"/>
    <property type="evidence" value="ECO:0007669"/>
    <property type="project" value="TreeGrafter"/>
</dbReference>
<dbReference type="InterPro" id="IPR036688">
    <property type="entry name" value="MoeA_C_domain_IV_sf"/>
</dbReference>
<dbReference type="GO" id="GO:0006777">
    <property type="term" value="P:Mo-molybdopterin cofactor biosynthetic process"/>
    <property type="evidence" value="ECO:0007669"/>
    <property type="project" value="UniProtKB-UniRule"/>
</dbReference>
<dbReference type="Gene3D" id="2.40.340.10">
    <property type="entry name" value="MoeA, C-terminal, domain IV"/>
    <property type="match status" value="1"/>
</dbReference>
<dbReference type="AlphaFoldDB" id="A0A1H3P124"/>
<evidence type="ECO:0000256" key="4">
    <source>
        <dbReference type="RuleBase" id="RU365090"/>
    </source>
</evidence>
<dbReference type="Pfam" id="PF03453">
    <property type="entry name" value="MoeA_N"/>
    <property type="match status" value="1"/>
</dbReference>
<keyword evidence="4" id="KW-0460">Magnesium</keyword>
<dbReference type="SUPFAM" id="SSF53218">
    <property type="entry name" value="Molybdenum cofactor biosynthesis proteins"/>
    <property type="match status" value="1"/>
</dbReference>
<dbReference type="SUPFAM" id="SSF63882">
    <property type="entry name" value="MoeA N-terminal region -like"/>
    <property type="match status" value="1"/>
</dbReference>
<evidence type="ECO:0000256" key="1">
    <source>
        <dbReference type="ARBA" id="ARBA00002901"/>
    </source>
</evidence>
<dbReference type="Gene3D" id="2.170.190.11">
    <property type="entry name" value="Molybdopterin biosynthesis moea protein, domain 3"/>
    <property type="match status" value="1"/>
</dbReference>
<dbReference type="EMBL" id="FNPX01000004">
    <property type="protein sequence ID" value="SDY94826.1"/>
    <property type="molecule type" value="Genomic_DNA"/>
</dbReference>
<feature type="domain" description="MoaB/Mog" evidence="6">
    <location>
        <begin position="173"/>
        <end position="310"/>
    </location>
</feature>
<keyword evidence="4" id="KW-0500">Molybdenum</keyword>
<dbReference type="Gene3D" id="3.40.980.10">
    <property type="entry name" value="MoaB/Mog-like domain"/>
    <property type="match status" value="1"/>
</dbReference>
<protein>
    <recommendedName>
        <fullName evidence="4">Molybdopterin molybdenumtransferase</fullName>
        <ecNumber evidence="4">2.10.1.1</ecNumber>
    </recommendedName>
</protein>
<dbReference type="CDD" id="cd00887">
    <property type="entry name" value="MoeA"/>
    <property type="match status" value="1"/>
</dbReference>
<dbReference type="GO" id="GO:0046872">
    <property type="term" value="F:metal ion binding"/>
    <property type="evidence" value="ECO:0007669"/>
    <property type="project" value="UniProtKB-UniRule"/>
</dbReference>
<dbReference type="SUPFAM" id="SSF63867">
    <property type="entry name" value="MoeA C-terminal domain-like"/>
    <property type="match status" value="1"/>
</dbReference>
<dbReference type="Proteomes" id="UP000198914">
    <property type="component" value="Unassembled WGS sequence"/>
</dbReference>
<dbReference type="PANTHER" id="PTHR10192:SF5">
    <property type="entry name" value="GEPHYRIN"/>
    <property type="match status" value="1"/>
</dbReference>
<dbReference type="InterPro" id="IPR005110">
    <property type="entry name" value="MoeA_linker/N"/>
</dbReference>
<dbReference type="InterPro" id="IPR001453">
    <property type="entry name" value="MoaB/Mog_dom"/>
</dbReference>
<dbReference type="InterPro" id="IPR038987">
    <property type="entry name" value="MoeA-like"/>
</dbReference>
<evidence type="ECO:0000259" key="6">
    <source>
        <dbReference type="SMART" id="SM00852"/>
    </source>
</evidence>